<dbReference type="Proteomes" id="UP001295740">
    <property type="component" value="Unassembled WGS sequence"/>
</dbReference>
<evidence type="ECO:0000256" key="1">
    <source>
        <dbReference type="SAM" id="MobiDB-lite"/>
    </source>
</evidence>
<reference evidence="2" key="1">
    <citation type="submission" date="2023-10" db="EMBL/GenBank/DDBJ databases">
        <authorList>
            <person name="Hackl T."/>
        </authorList>
    </citation>
    <scope>NUCLEOTIDE SEQUENCE</scope>
</reference>
<dbReference type="AlphaFoldDB" id="A0AAI8VLI0"/>
<evidence type="ECO:0000313" key="2">
    <source>
        <dbReference type="EMBL" id="CAJ2506626.1"/>
    </source>
</evidence>
<feature type="compositionally biased region" description="Polar residues" evidence="1">
    <location>
        <begin position="364"/>
        <end position="373"/>
    </location>
</feature>
<keyword evidence="3" id="KW-1185">Reference proteome</keyword>
<accession>A0AAI8VLI0</accession>
<sequence>MSTSTTGSAEDLGAKVIADICEFTRKRVQDDVLRVLKQLRHESLKGGDKYDPETTRFYCQQQKVFFQGLEHDLVQSLRHGLPKALNCLLDELEEESNASSQQTTRSEHTPPPTPLAVSAELPCPPVDYDSDSPFPRAPVAPMSTPGLGLDLPRRSATPQAPEDQTHNQRDRGFSPSVTVMGSPVMQSTAGPSQEKRPHDQEEAPKRPNKRSRASNQGSAAQLHWDGGKEVTMSQLPVDECVFTRKDRIGFYVLRCCKHDKCKKPGCDFFYFTNHPYHEKRAYGHFVNRMHNRKNLQHVFNRYAVRVIDATEERNIGDKSLQYKKDSHAETTPVVDASSYFASPPISPLTSRDKGKQPERPIDMNFNNPTSFGTSGARFTPYDKQPEIGGADGTSTPAAEDQARPIKQQEESGGLFVTPSVSDEPEASRPVPVNTLDDAIEIADSDDEEFPSICNLFKRIGQRSKGSDYVY</sequence>
<proteinExistence type="predicted"/>
<evidence type="ECO:0000313" key="3">
    <source>
        <dbReference type="Proteomes" id="UP001295740"/>
    </source>
</evidence>
<feature type="compositionally biased region" description="Basic and acidic residues" evidence="1">
    <location>
        <begin position="193"/>
        <end position="205"/>
    </location>
</feature>
<feature type="region of interest" description="Disordered" evidence="1">
    <location>
        <begin position="322"/>
        <end position="434"/>
    </location>
</feature>
<feature type="compositionally biased region" description="Basic and acidic residues" evidence="1">
    <location>
        <begin position="163"/>
        <end position="172"/>
    </location>
</feature>
<feature type="region of interest" description="Disordered" evidence="1">
    <location>
        <begin position="93"/>
        <end position="227"/>
    </location>
</feature>
<dbReference type="EMBL" id="CAUWAG010000010">
    <property type="protein sequence ID" value="CAJ2506626.1"/>
    <property type="molecule type" value="Genomic_DNA"/>
</dbReference>
<comment type="caution">
    <text evidence="2">The sequence shown here is derived from an EMBL/GenBank/DDBJ whole genome shotgun (WGS) entry which is preliminary data.</text>
</comment>
<protein>
    <submittedName>
        <fullName evidence="2">Uu.00g078120.m01.CDS01</fullName>
    </submittedName>
</protein>
<name>A0AAI8VLI0_9PEZI</name>
<gene>
    <name evidence="2" type="ORF">KHLLAP_LOCUS7094</name>
</gene>
<feature type="compositionally biased region" description="Polar residues" evidence="1">
    <location>
        <begin position="175"/>
        <end position="191"/>
    </location>
</feature>
<feature type="compositionally biased region" description="Basic and acidic residues" evidence="1">
    <location>
        <begin position="400"/>
        <end position="409"/>
    </location>
</feature>
<organism evidence="2 3">
    <name type="scientific">Anthostomella pinea</name>
    <dbReference type="NCBI Taxonomy" id="933095"/>
    <lineage>
        <taxon>Eukaryota</taxon>
        <taxon>Fungi</taxon>
        <taxon>Dikarya</taxon>
        <taxon>Ascomycota</taxon>
        <taxon>Pezizomycotina</taxon>
        <taxon>Sordariomycetes</taxon>
        <taxon>Xylariomycetidae</taxon>
        <taxon>Xylariales</taxon>
        <taxon>Xylariaceae</taxon>
        <taxon>Anthostomella</taxon>
    </lineage>
</organism>
<feature type="compositionally biased region" description="Basic and acidic residues" evidence="1">
    <location>
        <begin position="350"/>
        <end position="361"/>
    </location>
</feature>